<protein>
    <submittedName>
        <fullName evidence="2">Heme-degrading monooxygenase HmoA</fullName>
    </submittedName>
</protein>
<evidence type="ECO:0000313" key="3">
    <source>
        <dbReference type="Proteomes" id="UP000627838"/>
    </source>
</evidence>
<evidence type="ECO:0000313" key="2">
    <source>
        <dbReference type="EMBL" id="MBE1530523.1"/>
    </source>
</evidence>
<dbReference type="Gene3D" id="3.30.70.100">
    <property type="match status" value="1"/>
</dbReference>
<reference evidence="2 3" key="1">
    <citation type="submission" date="2020-10" db="EMBL/GenBank/DDBJ databases">
        <title>Sequencing the genomes of 1000 actinobacteria strains.</title>
        <authorList>
            <person name="Klenk H.-P."/>
        </authorList>
    </citation>
    <scope>NUCLEOTIDE SEQUENCE [LARGE SCALE GENOMIC DNA]</scope>
    <source>
        <strain evidence="2 3">DSM 46744</strain>
    </source>
</reference>
<dbReference type="InterPro" id="IPR011008">
    <property type="entry name" value="Dimeric_a/b-barrel"/>
</dbReference>
<dbReference type="SUPFAM" id="SSF54909">
    <property type="entry name" value="Dimeric alpha+beta barrel"/>
    <property type="match status" value="1"/>
</dbReference>
<comment type="caution">
    <text evidence="2">The sequence shown here is derived from an EMBL/GenBank/DDBJ whole genome shotgun (WGS) entry which is preliminary data.</text>
</comment>
<dbReference type="Pfam" id="PF03992">
    <property type="entry name" value="ABM"/>
    <property type="match status" value="1"/>
</dbReference>
<dbReference type="PROSITE" id="PS51725">
    <property type="entry name" value="ABM"/>
    <property type="match status" value="1"/>
</dbReference>
<evidence type="ECO:0000259" key="1">
    <source>
        <dbReference type="PROSITE" id="PS51725"/>
    </source>
</evidence>
<accession>A0ABR9JJB5</accession>
<dbReference type="InterPro" id="IPR007138">
    <property type="entry name" value="ABM_dom"/>
</dbReference>
<proteinExistence type="predicted"/>
<organism evidence="2 3">
    <name type="scientific">Actinomadura algeriensis</name>
    <dbReference type="NCBI Taxonomy" id="1679523"/>
    <lineage>
        <taxon>Bacteria</taxon>
        <taxon>Bacillati</taxon>
        <taxon>Actinomycetota</taxon>
        <taxon>Actinomycetes</taxon>
        <taxon>Streptosporangiales</taxon>
        <taxon>Thermomonosporaceae</taxon>
        <taxon>Actinomadura</taxon>
    </lineage>
</organism>
<dbReference type="Proteomes" id="UP000627838">
    <property type="component" value="Unassembled WGS sequence"/>
</dbReference>
<feature type="domain" description="ABM" evidence="1">
    <location>
        <begin position="9"/>
        <end position="98"/>
    </location>
</feature>
<dbReference type="GO" id="GO:0004497">
    <property type="term" value="F:monooxygenase activity"/>
    <property type="evidence" value="ECO:0007669"/>
    <property type="project" value="UniProtKB-KW"/>
</dbReference>
<sequence length="106" mass="11580">MTAASDARVRVLVRYAARDADPGAVAEAYSRVCAQLRGTSGLLGSELLGSTLDPGRFAVLSEWRSLEEFRRWEQGPAHKGQTAGLRAFRDDSGGRGYDIYEVMESL</sequence>
<keyword evidence="3" id="KW-1185">Reference proteome</keyword>
<dbReference type="EMBL" id="JADBDZ010000001">
    <property type="protein sequence ID" value="MBE1530523.1"/>
    <property type="molecule type" value="Genomic_DNA"/>
</dbReference>
<dbReference type="RefSeq" id="WP_192757518.1">
    <property type="nucleotide sequence ID" value="NZ_JADBDZ010000001.1"/>
</dbReference>
<keyword evidence="2" id="KW-0560">Oxidoreductase</keyword>
<name>A0ABR9JJB5_9ACTN</name>
<keyword evidence="2" id="KW-0503">Monooxygenase</keyword>
<gene>
    <name evidence="2" type="ORF">H4W34_000356</name>
</gene>